<name>A0A1T4WDB7_9BACT</name>
<dbReference type="SUPFAM" id="SSF52540">
    <property type="entry name" value="P-loop containing nucleoside triphosphate hydrolases"/>
    <property type="match status" value="1"/>
</dbReference>
<organism evidence="1 2">
    <name type="scientific">Paucidesulfovibrio gracilis DSM 16080</name>
    <dbReference type="NCBI Taxonomy" id="1121449"/>
    <lineage>
        <taxon>Bacteria</taxon>
        <taxon>Pseudomonadati</taxon>
        <taxon>Thermodesulfobacteriota</taxon>
        <taxon>Desulfovibrionia</taxon>
        <taxon>Desulfovibrionales</taxon>
        <taxon>Desulfovibrionaceae</taxon>
        <taxon>Paucidesulfovibrio</taxon>
    </lineage>
</organism>
<evidence type="ECO:0000313" key="2">
    <source>
        <dbReference type="Proteomes" id="UP000190027"/>
    </source>
</evidence>
<dbReference type="RefSeq" id="WP_078716353.1">
    <property type="nucleotide sequence ID" value="NZ_FUYC01000002.1"/>
</dbReference>
<proteinExistence type="predicted"/>
<dbReference type="AlphaFoldDB" id="A0A1T4WDB7"/>
<keyword evidence="2" id="KW-1185">Reference proteome</keyword>
<evidence type="ECO:0000313" key="1">
    <source>
        <dbReference type="EMBL" id="SKA74915.1"/>
    </source>
</evidence>
<dbReference type="Gene3D" id="3.40.50.300">
    <property type="entry name" value="P-loop containing nucleotide triphosphate hydrolases"/>
    <property type="match status" value="1"/>
</dbReference>
<dbReference type="InterPro" id="IPR027417">
    <property type="entry name" value="P-loop_NTPase"/>
</dbReference>
<dbReference type="STRING" id="1121449.SAMN02745704_00799"/>
<protein>
    <recommendedName>
        <fullName evidence="3">Shikimate kinase</fullName>
    </recommendedName>
</protein>
<gene>
    <name evidence="1" type="ORF">SAMN02745704_00799</name>
</gene>
<accession>A0A1T4WDB7</accession>
<dbReference type="Proteomes" id="UP000190027">
    <property type="component" value="Unassembled WGS sequence"/>
</dbReference>
<evidence type="ECO:0008006" key="3">
    <source>
        <dbReference type="Google" id="ProtNLM"/>
    </source>
</evidence>
<reference evidence="1 2" key="1">
    <citation type="submission" date="2017-02" db="EMBL/GenBank/DDBJ databases">
        <authorList>
            <person name="Peterson S.W."/>
        </authorList>
    </citation>
    <scope>NUCLEOTIDE SEQUENCE [LARGE SCALE GENOMIC DNA]</scope>
    <source>
        <strain evidence="1 2">DSM 16080</strain>
    </source>
</reference>
<dbReference type="OrthoDB" id="5464855at2"/>
<sequence>MRRTNIDADQVKKVEVEEPDQTRVYNGGPGEPAVRSAGKSVFFIGPEGSGRREVGRILAARLKLGFVEIADAAALQSALDGDRVVASVDKELLQDEALASTLNAGGVVFYTMAGVQAVAEARGLVVDEECKRRIFAEIDEWEPVFMRMLHFLLPGGLSAEATAASAADKLYMVR</sequence>
<dbReference type="EMBL" id="FUYC01000002">
    <property type="protein sequence ID" value="SKA74915.1"/>
    <property type="molecule type" value="Genomic_DNA"/>
</dbReference>